<dbReference type="HOGENOM" id="CLU_2819700_0_0_1"/>
<dbReference type="InParanoid" id="F8PZE4"/>
<dbReference type="EMBL" id="GL945481">
    <property type="protein sequence ID" value="EGN98266.1"/>
    <property type="molecule type" value="Genomic_DNA"/>
</dbReference>
<accession>F8PZE4</accession>
<gene>
    <name evidence="1" type="ORF">SERLA73DRAFT_138613</name>
</gene>
<sequence>SSLYSHTEISQGKPIRCTRTDPKVIFLPTRGALEDAGKNSLRSKIKLTRTYSRLVRLARTNASSSNA</sequence>
<feature type="non-terminal residue" evidence="1">
    <location>
        <position position="1"/>
    </location>
</feature>
<name>F8PZE4_SERL3</name>
<evidence type="ECO:0000313" key="2">
    <source>
        <dbReference type="Proteomes" id="UP000008063"/>
    </source>
</evidence>
<dbReference type="Proteomes" id="UP000008063">
    <property type="component" value="Unassembled WGS sequence"/>
</dbReference>
<organism evidence="2">
    <name type="scientific">Serpula lacrymans var. lacrymans (strain S7.3)</name>
    <name type="common">Dry rot fungus</name>
    <dbReference type="NCBI Taxonomy" id="936435"/>
    <lineage>
        <taxon>Eukaryota</taxon>
        <taxon>Fungi</taxon>
        <taxon>Dikarya</taxon>
        <taxon>Basidiomycota</taxon>
        <taxon>Agaricomycotina</taxon>
        <taxon>Agaricomycetes</taxon>
        <taxon>Agaricomycetidae</taxon>
        <taxon>Boletales</taxon>
        <taxon>Coniophorineae</taxon>
        <taxon>Serpulaceae</taxon>
        <taxon>Serpula</taxon>
    </lineage>
</organism>
<protein>
    <submittedName>
        <fullName evidence="1">Uncharacterized protein</fullName>
    </submittedName>
</protein>
<dbReference type="AlphaFoldDB" id="F8PZE4"/>
<proteinExistence type="predicted"/>
<reference evidence="2" key="1">
    <citation type="journal article" date="2011" name="Science">
        <title>The plant cell wall-decomposing machinery underlies the functional diversity of forest fungi.</title>
        <authorList>
            <person name="Eastwood D.C."/>
            <person name="Floudas D."/>
            <person name="Binder M."/>
            <person name="Majcherczyk A."/>
            <person name="Schneider P."/>
            <person name="Aerts A."/>
            <person name="Asiegbu F.O."/>
            <person name="Baker S.E."/>
            <person name="Barry K."/>
            <person name="Bendiksby M."/>
            <person name="Blumentritt M."/>
            <person name="Coutinho P.M."/>
            <person name="Cullen D."/>
            <person name="de Vries R.P."/>
            <person name="Gathman A."/>
            <person name="Goodell B."/>
            <person name="Henrissat B."/>
            <person name="Ihrmark K."/>
            <person name="Kauserud H."/>
            <person name="Kohler A."/>
            <person name="LaButti K."/>
            <person name="Lapidus A."/>
            <person name="Lavin J.L."/>
            <person name="Lee Y.-H."/>
            <person name="Lindquist E."/>
            <person name="Lilly W."/>
            <person name="Lucas S."/>
            <person name="Morin E."/>
            <person name="Murat C."/>
            <person name="Oguiza J.A."/>
            <person name="Park J."/>
            <person name="Pisabarro A.G."/>
            <person name="Riley R."/>
            <person name="Rosling A."/>
            <person name="Salamov A."/>
            <person name="Schmidt O."/>
            <person name="Schmutz J."/>
            <person name="Skrede I."/>
            <person name="Stenlid J."/>
            <person name="Wiebenga A."/>
            <person name="Xie X."/>
            <person name="Kuees U."/>
            <person name="Hibbett D.S."/>
            <person name="Hoffmeister D."/>
            <person name="Hoegberg N."/>
            <person name="Martin F."/>
            <person name="Grigoriev I.V."/>
            <person name="Watkinson S.C."/>
        </authorList>
    </citation>
    <scope>NUCLEOTIDE SEQUENCE [LARGE SCALE GENOMIC DNA]</scope>
    <source>
        <strain evidence="2">strain S7.3</strain>
    </source>
</reference>
<keyword evidence="2" id="KW-1185">Reference proteome</keyword>
<evidence type="ECO:0000313" key="1">
    <source>
        <dbReference type="EMBL" id="EGN98266.1"/>
    </source>
</evidence>